<name>D8IZY8_HERSS</name>
<feature type="compositionally biased region" description="Low complexity" evidence="1">
    <location>
        <begin position="105"/>
        <end position="122"/>
    </location>
</feature>
<dbReference type="Gene3D" id="3.55.50.70">
    <property type="match status" value="1"/>
</dbReference>
<reference evidence="4 5" key="1">
    <citation type="submission" date="2010-04" db="EMBL/GenBank/DDBJ databases">
        <title>The genome of Herbaspirillum seropedicae SmR1, an endophytic, nitrogen-fixing, plant-growth promoting beta-Proteobacteria.</title>
        <authorList>
            <person name="Pedrosa F.O."/>
            <person name="Monteiro R.A."/>
            <person name="Wassem R."/>
            <person name="Cruz L.M."/>
            <person name="Ayub R.A."/>
            <person name="Colauto N.B."/>
            <person name="Fernandez M.A."/>
            <person name="Fungaro M.H.P."/>
            <person name="Grisard E.C."/>
            <person name="Hungria M."/>
            <person name="Madeira H.M.F."/>
            <person name="Nodari R.O."/>
            <person name="Osaku C.A."/>
            <person name="Petzl-Erler M.L."/>
            <person name="Terenzi H."/>
            <person name="Vieira L.G.E."/>
            <person name="Almeida M.I.M."/>
            <person name="Alves L.R."/>
            <person name="Arantes O.M.N."/>
            <person name="Balsanelli E."/>
            <person name="Barcellos F.G."/>
            <person name="Baura V.A."/>
            <person name="Binde D.R."/>
            <person name="Campo R.J."/>
            <person name="Chubatsu L.S."/>
            <person name="Chueire L.M.O."/>
            <person name="Ciferri R.R."/>
            <person name="Correa L.C."/>
            <person name="da Conceicao Silva J.L."/>
            <person name="Dabul A.N.G."/>
            <person name="Dambros B.P."/>
            <person name="Faoro H."/>
            <person name="Favetti A."/>
            <person name="Friedermann G."/>
            <person name="Furlaneto M.C."/>
            <person name="Gasques L.S."/>
            <person name="Gimenes C.C.T."/>
            <person name="Gioppo N.M.R."/>
            <person name="Glienke-Blanco C."/>
            <person name="Godoy L.P."/>
            <person name="Guerra M.P."/>
            <person name="Karp S."/>
            <person name="Kava-Cordeiro V."/>
            <person name="Margarido V.P."/>
            <person name="Mathioni S.M."/>
            <person name="Menck-Soares M.A."/>
            <person name="Murace N.K."/>
            <person name="Nicolas M.F."/>
            <person name="Oliveira C.E.C."/>
            <person name="Pagnan N.A.B."/>
            <person name="Pamphile J.A."/>
            <person name="Patussi E.V."/>
            <person name="Pereira L.F.P."/>
            <person name="Pereira-Ferrari L."/>
            <person name="Pinto F.G.S."/>
            <person name="Precoma C."/>
            <person name="Prioli A.J."/>
            <person name="Prioli S.M.A.P."/>
            <person name="Raittz R.T."/>
            <person name="Ramos H.J.O."/>
            <person name="Ribeiro E.M.S.F."/>
            <person name="Rigo L.U."/>
            <person name="Rocha C.L.M.S.C."/>
            <person name="Rocha S.N."/>
            <person name="Santos K."/>
            <person name="Satori D."/>
            <person name="Silva A.G."/>
            <person name="Simao R.C.G."/>
            <person name="Soares M.A.M."/>
            <person name="Souza E.M."/>
            <person name="Steffens M.B.R."/>
            <person name="Steindel M."/>
            <person name="Tadra-Sfeir M.Z."/>
            <person name="Takahashi E.K."/>
            <person name="Torres R.A."/>
            <person name="Valle J.S."/>
            <person name="Vernal J.I."/>
            <person name="Vilas-Boas L.A."/>
            <person name="Watanabe M.A.E."/>
            <person name="Weiss V.A."/>
            <person name="Yates M.A."/>
            <person name="Souza E.M."/>
        </authorList>
    </citation>
    <scope>NUCLEOTIDE SEQUENCE [LARGE SCALE GENOMIC DNA]</scope>
    <source>
        <strain evidence="4 5">SmR1</strain>
    </source>
</reference>
<accession>D8IZY8</accession>
<organism evidence="4 5">
    <name type="scientific">Herbaspirillum seropedicae (strain SmR1)</name>
    <dbReference type="NCBI Taxonomy" id="757424"/>
    <lineage>
        <taxon>Bacteria</taxon>
        <taxon>Pseudomonadati</taxon>
        <taxon>Pseudomonadota</taxon>
        <taxon>Betaproteobacteria</taxon>
        <taxon>Burkholderiales</taxon>
        <taxon>Oxalobacteraceae</taxon>
        <taxon>Herbaspirillum</taxon>
    </lineage>
</organism>
<sequence length="230" mass="23547">MNRTITAGKHRSGPLGAACALMFLAALGAAGEVRAAGIAAPADVASALSFSSAIDQRFELLAGDTGAADDCLTQGAAVDTVFMLAKAEIDKKTVRDSAARKKGQAATVTDTPASAADTPSTAASALPAATPLPVAPAAVGIAASATRDWEIIVSDKTLNATMARWAAAAGWQLLWELPVDYAVEARTRVSGTFEEAVSIVARSMEGAEIPMKAVFYQGNKVLRIIAKGSE</sequence>
<keyword evidence="2" id="KW-0732">Signal</keyword>
<evidence type="ECO:0000256" key="1">
    <source>
        <dbReference type="SAM" id="MobiDB-lite"/>
    </source>
</evidence>
<dbReference type="InterPro" id="IPR018927">
    <property type="entry name" value="Pilus_synth_Q_C"/>
</dbReference>
<evidence type="ECO:0000259" key="3">
    <source>
        <dbReference type="Pfam" id="PF10671"/>
    </source>
</evidence>
<dbReference type="EMBL" id="CP002039">
    <property type="protein sequence ID" value="ADJ62325.1"/>
    <property type="molecule type" value="Genomic_DNA"/>
</dbReference>
<dbReference type="RefSeq" id="WP_013232842.1">
    <property type="nucleotide sequence ID" value="NC_014323.1"/>
</dbReference>
<evidence type="ECO:0000313" key="4">
    <source>
        <dbReference type="EMBL" id="ADJ62325.1"/>
    </source>
</evidence>
<feature type="region of interest" description="Disordered" evidence="1">
    <location>
        <begin position="96"/>
        <end position="122"/>
    </location>
</feature>
<dbReference type="GeneID" id="29392106"/>
<protein>
    <recommendedName>
        <fullName evidence="3">Toxin co-regulated pilus biosynthesis protein Q C-terminal domain-containing protein</fullName>
    </recommendedName>
</protein>
<dbReference type="KEGG" id="hse:Hsero_0806"/>
<dbReference type="eggNOG" id="COG3504">
    <property type="taxonomic scope" value="Bacteria"/>
</dbReference>
<dbReference type="Proteomes" id="UP000000329">
    <property type="component" value="Chromosome"/>
</dbReference>
<feature type="domain" description="Toxin co-regulated pilus biosynthesis protein Q C-terminal" evidence="3">
    <location>
        <begin position="147"/>
        <end position="226"/>
    </location>
</feature>
<evidence type="ECO:0000256" key="2">
    <source>
        <dbReference type="SAM" id="SignalP"/>
    </source>
</evidence>
<keyword evidence="5" id="KW-1185">Reference proteome</keyword>
<proteinExistence type="predicted"/>
<evidence type="ECO:0000313" key="5">
    <source>
        <dbReference type="Proteomes" id="UP000000329"/>
    </source>
</evidence>
<dbReference type="STRING" id="757424.Hsero_0806"/>
<dbReference type="AlphaFoldDB" id="D8IZY8"/>
<feature type="signal peptide" evidence="2">
    <location>
        <begin position="1"/>
        <end position="35"/>
    </location>
</feature>
<dbReference type="HOGENOM" id="CLU_1203507_0_0_4"/>
<gene>
    <name evidence="4" type="ordered locus">Hsero_0806</name>
</gene>
<dbReference type="Pfam" id="PF10671">
    <property type="entry name" value="TcpQ"/>
    <property type="match status" value="1"/>
</dbReference>
<feature type="chain" id="PRO_5003115586" description="Toxin co-regulated pilus biosynthesis protein Q C-terminal domain-containing protein" evidence="2">
    <location>
        <begin position="36"/>
        <end position="230"/>
    </location>
</feature>